<keyword evidence="9" id="KW-1185">Reference proteome</keyword>
<dbReference type="Pfam" id="PF17763">
    <property type="entry name" value="Asparaginase_C"/>
    <property type="match status" value="1"/>
</dbReference>
<sequence length="327" mass="33442">MLKKVVFLGMGGTIAGTAQSAGDNVGYTAAQVGVAALLAGVPGLQQVLGDCQAESEQVCQIDSKDLAHADWQALLDRVTHYLAQPEVAGLVVTHGTDTLEETAFFLSQAVPAALLAHKPVVLTCAMRPASSLTPDGPANMADAVSVSLCPGARGVLVVCAGKIHGAAQVQKVHPYRVDAFDSGEAGPVGLVEEGRVRLLANWPGVDVERSPVDSAALQAQGWPRVEIVTSHAGASGAVVRALLGATAAQPPLRGIVVAGTGNGTVHKDMEVALQEAQAQGVRVVRVSRCAYGQVVGGSASARSGAFVAMEWSAVKARIALMLQIAVA</sequence>
<evidence type="ECO:0000256" key="3">
    <source>
        <dbReference type="PIRSR" id="PIRSR001220-1"/>
    </source>
</evidence>
<dbReference type="InterPro" id="IPR036152">
    <property type="entry name" value="Asp/glu_Ase-like_sf"/>
</dbReference>
<dbReference type="InterPro" id="IPR006034">
    <property type="entry name" value="Asparaginase/glutaminase-like"/>
</dbReference>
<feature type="binding site" evidence="4">
    <location>
        <begin position="96"/>
        <end position="97"/>
    </location>
    <ligand>
        <name>substrate</name>
    </ligand>
</feature>
<feature type="domain" description="L-asparaginase N-terminal" evidence="6">
    <location>
        <begin position="4"/>
        <end position="200"/>
    </location>
</feature>
<dbReference type="Pfam" id="PF00710">
    <property type="entry name" value="Asparaginase"/>
    <property type="match status" value="1"/>
</dbReference>
<dbReference type="Gene3D" id="3.40.50.40">
    <property type="match status" value="1"/>
</dbReference>
<reference evidence="8 9" key="1">
    <citation type="submission" date="2018-05" db="EMBL/GenBank/DDBJ databases">
        <title>Rhodoferax soyangensis sp.nov., isolated from an oligotrophic freshwater lake.</title>
        <authorList>
            <person name="Park M."/>
        </authorList>
    </citation>
    <scope>NUCLEOTIDE SEQUENCE [LARGE SCALE GENOMIC DNA]</scope>
    <source>
        <strain evidence="8 9">IMCC26218</strain>
    </source>
</reference>
<dbReference type="PRINTS" id="PR00139">
    <property type="entry name" value="ASNGLNASE"/>
</dbReference>
<protein>
    <submittedName>
        <fullName evidence="8">Asparaginase</fullName>
    </submittedName>
</protein>
<dbReference type="PANTHER" id="PTHR11707:SF28">
    <property type="entry name" value="60 KDA LYSOPHOSPHOLIPASE"/>
    <property type="match status" value="1"/>
</dbReference>
<proteinExistence type="inferred from homology"/>
<evidence type="ECO:0000313" key="9">
    <source>
        <dbReference type="Proteomes" id="UP000260665"/>
    </source>
</evidence>
<dbReference type="SUPFAM" id="SSF53774">
    <property type="entry name" value="Glutaminase/Asparaginase"/>
    <property type="match status" value="1"/>
</dbReference>
<dbReference type="PROSITE" id="PS51732">
    <property type="entry name" value="ASN_GLN_ASE_3"/>
    <property type="match status" value="1"/>
</dbReference>
<feature type="active site" evidence="5">
    <location>
        <position position="96"/>
    </location>
</feature>
<dbReference type="InterPro" id="IPR027473">
    <property type="entry name" value="L-asparaginase_C"/>
</dbReference>
<dbReference type="RefSeq" id="WP_117173057.1">
    <property type="nucleotide sequence ID" value="NZ_QFZK01000001.1"/>
</dbReference>
<organism evidence="8 9">
    <name type="scientific">Rhodoferax lacus</name>
    <dbReference type="NCBI Taxonomy" id="2184758"/>
    <lineage>
        <taxon>Bacteria</taxon>
        <taxon>Pseudomonadati</taxon>
        <taxon>Pseudomonadota</taxon>
        <taxon>Betaproteobacteria</taxon>
        <taxon>Burkholderiales</taxon>
        <taxon>Comamonadaceae</taxon>
        <taxon>Rhodoferax</taxon>
    </lineage>
</organism>
<evidence type="ECO:0000256" key="2">
    <source>
        <dbReference type="ARBA" id="ARBA00022801"/>
    </source>
</evidence>
<evidence type="ECO:0000256" key="4">
    <source>
        <dbReference type="PIRSR" id="PIRSR001220-2"/>
    </source>
</evidence>
<feature type="domain" description="Asparaginase/glutaminase C-terminal" evidence="7">
    <location>
        <begin position="224"/>
        <end position="323"/>
    </location>
</feature>
<evidence type="ECO:0000256" key="5">
    <source>
        <dbReference type="PROSITE-ProRule" id="PRU10100"/>
    </source>
</evidence>
<dbReference type="OrthoDB" id="9788068at2"/>
<accession>A0A3E1RGE0</accession>
<dbReference type="InterPro" id="IPR037152">
    <property type="entry name" value="L-asparaginase_N_sf"/>
</dbReference>
<dbReference type="InterPro" id="IPR027475">
    <property type="entry name" value="Asparaginase/glutaminase_AS2"/>
</dbReference>
<evidence type="ECO:0000313" key="8">
    <source>
        <dbReference type="EMBL" id="RFO98446.1"/>
    </source>
</evidence>
<dbReference type="InterPro" id="IPR040919">
    <property type="entry name" value="Asparaginase_C"/>
</dbReference>
<dbReference type="PIRSF" id="PIRSF500176">
    <property type="entry name" value="L_ASNase"/>
    <property type="match status" value="1"/>
</dbReference>
<evidence type="ECO:0000256" key="1">
    <source>
        <dbReference type="ARBA" id="ARBA00010518"/>
    </source>
</evidence>
<evidence type="ECO:0000259" key="6">
    <source>
        <dbReference type="Pfam" id="PF00710"/>
    </source>
</evidence>
<dbReference type="Proteomes" id="UP000260665">
    <property type="component" value="Unassembled WGS sequence"/>
</dbReference>
<dbReference type="Gene3D" id="3.40.50.1170">
    <property type="entry name" value="L-asparaginase, N-terminal domain"/>
    <property type="match status" value="1"/>
</dbReference>
<comment type="similarity">
    <text evidence="1">Belongs to the asparaginase 1 family.</text>
</comment>
<feature type="binding site" evidence="4">
    <location>
        <position position="63"/>
    </location>
    <ligand>
        <name>substrate</name>
    </ligand>
</feature>
<dbReference type="GO" id="GO:0004067">
    <property type="term" value="F:asparaginase activity"/>
    <property type="evidence" value="ECO:0007669"/>
    <property type="project" value="UniProtKB-UniRule"/>
</dbReference>
<dbReference type="AlphaFoldDB" id="A0A3E1RGE0"/>
<dbReference type="SMART" id="SM00870">
    <property type="entry name" value="Asparaginase"/>
    <property type="match status" value="1"/>
</dbReference>
<dbReference type="PANTHER" id="PTHR11707">
    <property type="entry name" value="L-ASPARAGINASE"/>
    <property type="match status" value="1"/>
</dbReference>
<dbReference type="InterPro" id="IPR004550">
    <property type="entry name" value="AsnASE_II"/>
</dbReference>
<evidence type="ECO:0000259" key="7">
    <source>
        <dbReference type="Pfam" id="PF17763"/>
    </source>
</evidence>
<dbReference type="PROSITE" id="PS00917">
    <property type="entry name" value="ASN_GLN_ASE_2"/>
    <property type="match status" value="1"/>
</dbReference>
<dbReference type="CDD" id="cd08964">
    <property type="entry name" value="L-asparaginase_II"/>
    <property type="match status" value="1"/>
</dbReference>
<dbReference type="EMBL" id="QFZK01000001">
    <property type="protein sequence ID" value="RFO98446.1"/>
    <property type="molecule type" value="Genomic_DNA"/>
</dbReference>
<dbReference type="FunFam" id="3.40.50.1170:FF:000001">
    <property type="entry name" value="L-asparaginase 2"/>
    <property type="match status" value="1"/>
</dbReference>
<dbReference type="GO" id="GO:0006528">
    <property type="term" value="P:asparagine metabolic process"/>
    <property type="evidence" value="ECO:0007669"/>
    <property type="project" value="InterPro"/>
</dbReference>
<dbReference type="PIRSF" id="PIRSF001220">
    <property type="entry name" value="L-ASNase_gatD"/>
    <property type="match status" value="1"/>
</dbReference>
<name>A0A3E1RGE0_9BURK</name>
<keyword evidence="2" id="KW-0378">Hydrolase</keyword>
<dbReference type="SFLD" id="SFLDS00057">
    <property type="entry name" value="Glutaminase/Asparaginase"/>
    <property type="match status" value="1"/>
</dbReference>
<feature type="active site" description="O-isoaspartyl threonine intermediate" evidence="3">
    <location>
        <position position="13"/>
    </location>
</feature>
<comment type="caution">
    <text evidence="8">The sequence shown here is derived from an EMBL/GenBank/DDBJ whole genome shotgun (WGS) entry which is preliminary data.</text>
</comment>
<gene>
    <name evidence="8" type="ORF">DIC66_00700</name>
</gene>
<dbReference type="InterPro" id="IPR027474">
    <property type="entry name" value="L-asparaginase_N"/>
</dbReference>